<evidence type="ECO:0000313" key="1">
    <source>
        <dbReference type="EMBL" id="MDR6424835.1"/>
    </source>
</evidence>
<organism evidence="1 2">
    <name type="scientific">Variovorax paradoxus</name>
    <dbReference type="NCBI Taxonomy" id="34073"/>
    <lineage>
        <taxon>Bacteria</taxon>
        <taxon>Pseudomonadati</taxon>
        <taxon>Pseudomonadota</taxon>
        <taxon>Betaproteobacteria</taxon>
        <taxon>Burkholderiales</taxon>
        <taxon>Comamonadaceae</taxon>
        <taxon>Variovorax</taxon>
    </lineage>
</organism>
<reference evidence="1" key="1">
    <citation type="submission" date="2023-07" db="EMBL/GenBank/DDBJ databases">
        <title>Sorghum-associated microbial communities from plants grown in Nebraska, USA.</title>
        <authorList>
            <person name="Schachtman D."/>
        </authorList>
    </citation>
    <scope>NUCLEOTIDE SEQUENCE</scope>
    <source>
        <strain evidence="1">DS2114</strain>
    </source>
</reference>
<dbReference type="InterPro" id="IPR010994">
    <property type="entry name" value="RuvA_2-like"/>
</dbReference>
<protein>
    <submittedName>
        <fullName evidence="1">Competence protein ComEA</fullName>
    </submittedName>
</protein>
<dbReference type="Proteomes" id="UP001184828">
    <property type="component" value="Unassembled WGS sequence"/>
</dbReference>
<proteinExistence type="predicted"/>
<dbReference type="Gene3D" id="1.10.150.320">
    <property type="entry name" value="Photosystem II 12 kDa extrinsic protein"/>
    <property type="match status" value="1"/>
</dbReference>
<evidence type="ECO:0000313" key="2">
    <source>
        <dbReference type="Proteomes" id="UP001184828"/>
    </source>
</evidence>
<gene>
    <name evidence="1" type="ORF">J2738_000957</name>
</gene>
<dbReference type="RefSeq" id="WP_261380251.1">
    <property type="nucleotide sequence ID" value="NZ_JAVDQZ010000001.1"/>
</dbReference>
<dbReference type="SUPFAM" id="SSF47781">
    <property type="entry name" value="RuvA domain 2-like"/>
    <property type="match status" value="1"/>
</dbReference>
<name>A0AAE4BWW6_VARPD</name>
<dbReference type="EMBL" id="JAVDQZ010000001">
    <property type="protein sequence ID" value="MDR6424835.1"/>
    <property type="molecule type" value="Genomic_DNA"/>
</dbReference>
<comment type="caution">
    <text evidence="1">The sequence shown here is derived from an EMBL/GenBank/DDBJ whole genome shotgun (WGS) entry which is preliminary data.</text>
</comment>
<accession>A0AAE4BWW6</accession>
<sequence>MNASPAGREAVNAPFPEPLNASRRLLPANCDLNKSGSLKIMLKKILAVMAMLFAAASFAAVDVNKGTAADLDGIKGVGPAMSKRILDARKEGEFKDWPDFMQRVKGVKEKKAGKLSAEGLTVNGKTFGGTAGEAVAAKAEKPAKAAAAKPAKP</sequence>
<dbReference type="AlphaFoldDB" id="A0AAE4BWW6"/>
<dbReference type="Pfam" id="PF12836">
    <property type="entry name" value="HHH_3"/>
    <property type="match status" value="1"/>
</dbReference>